<feature type="binding site" evidence="14">
    <location>
        <begin position="278"/>
        <end position="284"/>
    </location>
    <ligand>
        <name>NADP(+)</name>
        <dbReference type="ChEBI" id="CHEBI:58349"/>
    </ligand>
</feature>
<dbReference type="PANTHER" id="PTHR38011:SF7">
    <property type="entry name" value="2,5-DIAMINO-6-RIBOSYLAMINO-4(3H)-PYRIMIDINONE 5'-PHOSPHATE REDUCTASE"/>
    <property type="match status" value="1"/>
</dbReference>
<feature type="binding site" evidence="14">
    <location>
        <position position="204"/>
    </location>
    <ligand>
        <name>NADP(+)</name>
        <dbReference type="ChEBI" id="CHEBI:58349"/>
    </ligand>
</feature>
<dbReference type="InterPro" id="IPR024072">
    <property type="entry name" value="DHFR-like_dom_sf"/>
</dbReference>
<dbReference type="InterPro" id="IPR002125">
    <property type="entry name" value="CMP_dCMP_dom"/>
</dbReference>
<dbReference type="InterPro" id="IPR050765">
    <property type="entry name" value="Riboflavin_Biosynth_HTPR"/>
</dbReference>
<evidence type="ECO:0000256" key="5">
    <source>
        <dbReference type="ARBA" id="ARBA00007417"/>
    </source>
</evidence>
<feature type="binding site" evidence="14">
    <location>
        <position position="162"/>
    </location>
    <ligand>
        <name>NADP(+)</name>
        <dbReference type="ChEBI" id="CHEBI:58349"/>
    </ligand>
</feature>
<comment type="caution">
    <text evidence="16">The sequence shown here is derived from an EMBL/GenBank/DDBJ whole genome shotgun (WGS) entry which is preliminary data.</text>
</comment>
<dbReference type="PANTHER" id="PTHR38011">
    <property type="entry name" value="DIHYDROFOLATE REDUCTASE FAMILY PROTEIN (AFU_ORTHOLOGUE AFUA_8G06820)"/>
    <property type="match status" value="1"/>
</dbReference>
<comment type="pathway">
    <text evidence="2 12">Cofactor biosynthesis; riboflavin biosynthesis; 5-amino-6-(D-ribitylamino)uracil from GTP: step 2/4.</text>
</comment>
<evidence type="ECO:0000313" key="17">
    <source>
        <dbReference type="Proteomes" id="UP000576225"/>
    </source>
</evidence>
<dbReference type="Gene3D" id="3.40.140.10">
    <property type="entry name" value="Cytidine Deaminase, domain 2"/>
    <property type="match status" value="1"/>
</dbReference>
<feature type="binding site" evidence="14">
    <location>
        <position position="212"/>
    </location>
    <ligand>
        <name>substrate</name>
    </ligand>
</feature>
<feature type="binding site" evidence="15">
    <location>
        <position position="83"/>
    </location>
    <ligand>
        <name>Zn(2+)</name>
        <dbReference type="ChEBI" id="CHEBI:29105"/>
        <note>catalytic</note>
    </ligand>
</feature>
<dbReference type="GO" id="GO:0008270">
    <property type="term" value="F:zinc ion binding"/>
    <property type="evidence" value="ECO:0007669"/>
    <property type="project" value="InterPro"/>
</dbReference>
<feature type="binding site" evidence="14">
    <location>
        <position position="178"/>
    </location>
    <ligand>
        <name>NADP(+)</name>
        <dbReference type="ChEBI" id="CHEBI:58349"/>
    </ligand>
</feature>
<gene>
    <name evidence="16" type="primary">ribD</name>
    <name evidence="16" type="ORF">HF882_08355</name>
</gene>
<accession>A0A848AYK2</accession>
<evidence type="ECO:0000256" key="4">
    <source>
        <dbReference type="ARBA" id="ARBA00005259"/>
    </source>
</evidence>
<sequence>MSESVRCDQKFMLEALALARMGWGLTSPNPMVGAVIVRDGEIIGRGYHCKAGEPHAEINALIDVEKHGLDAKGATIYVTLEPCSTVGRTPACTDAIRAAGISRVVIGSLDPNPKHAGRGVQLLEEAGIQVTVGVERAACGEINRPFFKWITTGRPFVILKMAMTLDGKIATADGESKWITGPDARRRVQQLRRLSDAIMVGGETVRQDRPLLTVREPDSWPCQPLRLIASRSMDEEELEEYFPDGNAELVRLESEEDWGRLLDELGKREITCLLIEGGGELAASALQAWAVDYVEFHIAPKLLGGRDSRPVLGGDNPDSMALAQQLHRVKVTHYGEDIAISGYLEE</sequence>
<dbReference type="OrthoDB" id="9800865at2"/>
<feature type="binding site" evidence="14">
    <location>
        <position position="276"/>
    </location>
    <ligand>
        <name>substrate</name>
    </ligand>
</feature>
<dbReference type="EC" id="1.1.1.193" evidence="12"/>
<dbReference type="GO" id="GO:0009231">
    <property type="term" value="P:riboflavin biosynthetic process"/>
    <property type="evidence" value="ECO:0007669"/>
    <property type="project" value="UniProtKB-UniPathway"/>
</dbReference>
<dbReference type="InterPro" id="IPR004794">
    <property type="entry name" value="Eubact_RibD"/>
</dbReference>
<evidence type="ECO:0000313" key="16">
    <source>
        <dbReference type="EMBL" id="NMD86590.1"/>
    </source>
</evidence>
<dbReference type="EC" id="3.5.4.26" evidence="12"/>
<feature type="binding site" evidence="15">
    <location>
        <position position="55"/>
    </location>
    <ligand>
        <name>Zn(2+)</name>
        <dbReference type="ChEBI" id="CHEBI:29105"/>
        <note>catalytic</note>
    </ligand>
</feature>
<name>A0A848AYK2_9BACT</name>
<dbReference type="GeneID" id="78295343"/>
<dbReference type="GO" id="GO:0008703">
    <property type="term" value="F:5-amino-6-(5-phosphoribosylamino)uracil reductase activity"/>
    <property type="evidence" value="ECO:0007669"/>
    <property type="project" value="UniProtKB-EC"/>
</dbReference>
<dbReference type="Gene3D" id="3.40.430.10">
    <property type="entry name" value="Dihydrofolate Reductase, subunit A"/>
    <property type="match status" value="2"/>
</dbReference>
<keyword evidence="10 12" id="KW-0560">Oxidoreductase</keyword>
<keyword evidence="11" id="KW-0511">Multifunctional enzyme</keyword>
<proteinExistence type="inferred from homology"/>
<keyword evidence="9 12" id="KW-0521">NADP</keyword>
<feature type="binding site" evidence="15">
    <location>
        <position position="92"/>
    </location>
    <ligand>
        <name>Zn(2+)</name>
        <dbReference type="ChEBI" id="CHEBI:29105"/>
        <note>catalytic</note>
    </ligand>
</feature>
<organism evidence="16 17">
    <name type="scientific">Victivallis vadensis</name>
    <dbReference type="NCBI Taxonomy" id="172901"/>
    <lineage>
        <taxon>Bacteria</taxon>
        <taxon>Pseudomonadati</taxon>
        <taxon>Lentisphaerota</taxon>
        <taxon>Lentisphaeria</taxon>
        <taxon>Victivallales</taxon>
        <taxon>Victivallaceae</taxon>
        <taxon>Victivallis</taxon>
    </lineage>
</organism>
<keyword evidence="8 12" id="KW-0862">Zinc</keyword>
<comment type="similarity">
    <text evidence="5 12">In the C-terminal section; belongs to the HTP reductase family.</text>
</comment>
<evidence type="ECO:0000256" key="8">
    <source>
        <dbReference type="ARBA" id="ARBA00022833"/>
    </source>
</evidence>
<dbReference type="NCBIfam" id="TIGR00326">
    <property type="entry name" value="eubact_ribD"/>
    <property type="match status" value="1"/>
</dbReference>
<feature type="binding site" evidence="14">
    <location>
        <position position="176"/>
    </location>
    <ligand>
        <name>substrate</name>
    </ligand>
</feature>
<comment type="catalytic activity">
    <reaction evidence="12">
        <text>5-amino-6-(5-phospho-D-ribitylamino)uracil + NADP(+) = 5-amino-6-(5-phospho-D-ribosylamino)uracil + NADPH + H(+)</text>
        <dbReference type="Rhea" id="RHEA:17845"/>
        <dbReference type="ChEBI" id="CHEBI:15378"/>
        <dbReference type="ChEBI" id="CHEBI:57783"/>
        <dbReference type="ChEBI" id="CHEBI:58349"/>
        <dbReference type="ChEBI" id="CHEBI:58421"/>
        <dbReference type="ChEBI" id="CHEBI:58453"/>
        <dbReference type="EC" id="1.1.1.193"/>
    </reaction>
</comment>
<evidence type="ECO:0000256" key="6">
    <source>
        <dbReference type="ARBA" id="ARBA00022619"/>
    </source>
</evidence>
<dbReference type="UniPathway" id="UPA00275">
    <property type="reaction ID" value="UER00401"/>
</dbReference>
<evidence type="ECO:0000256" key="14">
    <source>
        <dbReference type="PIRSR" id="PIRSR006769-2"/>
    </source>
</evidence>
<feature type="active site" description="Proton donor" evidence="13">
    <location>
        <position position="57"/>
    </location>
</feature>
<evidence type="ECO:0000256" key="1">
    <source>
        <dbReference type="ARBA" id="ARBA00002151"/>
    </source>
</evidence>
<dbReference type="RefSeq" id="WP_116884035.1">
    <property type="nucleotide sequence ID" value="NZ_CABMMC010000091.1"/>
</dbReference>
<protein>
    <recommendedName>
        <fullName evidence="12">Riboflavin biosynthesis protein RibD</fullName>
    </recommendedName>
    <domain>
        <recommendedName>
            <fullName evidence="12">Diaminohydroxyphosphoribosylaminopyrimidine deaminase</fullName>
            <shortName evidence="12">DRAP deaminase</shortName>
            <ecNumber evidence="12">3.5.4.26</ecNumber>
        </recommendedName>
        <alternativeName>
            <fullName evidence="12">Riboflavin-specific deaminase</fullName>
        </alternativeName>
    </domain>
    <domain>
        <recommendedName>
            <fullName evidence="12">5-amino-6-(5-phosphoribosylamino)uracil reductase</fullName>
            <ecNumber evidence="12">1.1.1.193</ecNumber>
        </recommendedName>
        <alternativeName>
            <fullName evidence="12">HTP reductase</fullName>
        </alternativeName>
    </domain>
</protein>
<evidence type="ECO:0000256" key="3">
    <source>
        <dbReference type="ARBA" id="ARBA00004910"/>
    </source>
</evidence>
<evidence type="ECO:0000256" key="11">
    <source>
        <dbReference type="ARBA" id="ARBA00023268"/>
    </source>
</evidence>
<evidence type="ECO:0000256" key="13">
    <source>
        <dbReference type="PIRSR" id="PIRSR006769-1"/>
    </source>
</evidence>
<dbReference type="Pfam" id="PF01872">
    <property type="entry name" value="RibD_C"/>
    <property type="match status" value="1"/>
</dbReference>
<dbReference type="InterPro" id="IPR002734">
    <property type="entry name" value="RibDG_C"/>
</dbReference>
<dbReference type="PIRSF" id="PIRSF006769">
    <property type="entry name" value="RibD"/>
    <property type="match status" value="1"/>
</dbReference>
<dbReference type="PROSITE" id="PS51747">
    <property type="entry name" value="CYT_DCMP_DEAMINASES_2"/>
    <property type="match status" value="1"/>
</dbReference>
<dbReference type="CDD" id="cd01284">
    <property type="entry name" value="Riboflavin_deaminase-reductase"/>
    <property type="match status" value="1"/>
</dbReference>
<dbReference type="Pfam" id="PF00383">
    <property type="entry name" value="dCMP_cyt_deam_1"/>
    <property type="match status" value="1"/>
</dbReference>
<evidence type="ECO:0000256" key="10">
    <source>
        <dbReference type="ARBA" id="ARBA00023002"/>
    </source>
</evidence>
<evidence type="ECO:0000256" key="12">
    <source>
        <dbReference type="PIRNR" id="PIRNR006769"/>
    </source>
</evidence>
<dbReference type="GO" id="GO:0008835">
    <property type="term" value="F:diaminohydroxyphosphoribosylaminopyrimidine deaminase activity"/>
    <property type="evidence" value="ECO:0007669"/>
    <property type="project" value="UniProtKB-EC"/>
</dbReference>
<comment type="similarity">
    <text evidence="4 12">In the N-terminal section; belongs to the cytidine and deoxycytidylate deaminase family.</text>
</comment>
<dbReference type="SUPFAM" id="SSF53927">
    <property type="entry name" value="Cytidine deaminase-like"/>
    <property type="match status" value="1"/>
</dbReference>
<keyword evidence="12 16" id="KW-0378">Hydrolase</keyword>
<feature type="binding site" evidence="14">
    <location>
        <position position="215"/>
    </location>
    <ligand>
        <name>substrate</name>
    </ligand>
</feature>
<feature type="binding site" evidence="14">
    <location>
        <position position="208"/>
    </location>
    <ligand>
        <name>NADP(+)</name>
        <dbReference type="ChEBI" id="CHEBI:58349"/>
    </ligand>
</feature>
<dbReference type="SUPFAM" id="SSF53597">
    <property type="entry name" value="Dihydrofolate reductase-like"/>
    <property type="match status" value="1"/>
</dbReference>
<feature type="binding site" evidence="14">
    <location>
        <position position="192"/>
    </location>
    <ligand>
        <name>substrate</name>
    </ligand>
</feature>
<evidence type="ECO:0000256" key="9">
    <source>
        <dbReference type="ARBA" id="ARBA00022857"/>
    </source>
</evidence>
<reference evidence="16 17" key="1">
    <citation type="submission" date="2020-04" db="EMBL/GenBank/DDBJ databases">
        <authorList>
            <person name="Hitch T.C.A."/>
            <person name="Wylensek D."/>
            <person name="Clavel T."/>
        </authorList>
    </citation>
    <scope>NUCLEOTIDE SEQUENCE [LARGE SCALE GENOMIC DNA]</scope>
    <source>
        <strain evidence="16 17">COR2-253-APC-1A</strain>
    </source>
</reference>
<dbReference type="InterPro" id="IPR016193">
    <property type="entry name" value="Cytidine_deaminase-like"/>
</dbReference>
<dbReference type="EMBL" id="JABAEW010000012">
    <property type="protein sequence ID" value="NMD86590.1"/>
    <property type="molecule type" value="Genomic_DNA"/>
</dbReference>
<keyword evidence="6 12" id="KW-0686">Riboflavin biosynthesis</keyword>
<comment type="function">
    <text evidence="1 12">Converts 2,5-diamino-6-(ribosylamino)-4(3h)-pyrimidinone 5'-phosphate into 5-amino-6-(ribosylamino)-2,4(1h,3h)-pyrimidinedione 5'-phosphate.</text>
</comment>
<dbReference type="AlphaFoldDB" id="A0A848AYK2"/>
<dbReference type="InterPro" id="IPR016192">
    <property type="entry name" value="APOBEC/CMP_deaminase_Zn-bd"/>
</dbReference>
<dbReference type="Proteomes" id="UP000576225">
    <property type="component" value="Unassembled WGS sequence"/>
</dbReference>
<keyword evidence="7 12" id="KW-0479">Metal-binding</keyword>
<evidence type="ECO:0000256" key="15">
    <source>
        <dbReference type="PIRSR" id="PIRSR006769-3"/>
    </source>
</evidence>
<comment type="pathway">
    <text evidence="3 12">Cofactor biosynthesis; riboflavin biosynthesis; 5-amino-6-(D-ribitylamino)uracil from GTP: step 3/4.</text>
</comment>
<comment type="cofactor">
    <cofactor evidence="12 15">
        <name>Zn(2+)</name>
        <dbReference type="ChEBI" id="CHEBI:29105"/>
    </cofactor>
    <text evidence="12 15">Binds 1 zinc ion.</text>
</comment>
<evidence type="ECO:0000256" key="7">
    <source>
        <dbReference type="ARBA" id="ARBA00022723"/>
    </source>
</evidence>
<dbReference type="PROSITE" id="PS00903">
    <property type="entry name" value="CYT_DCMP_DEAMINASES_1"/>
    <property type="match status" value="1"/>
</dbReference>
<evidence type="ECO:0000256" key="2">
    <source>
        <dbReference type="ARBA" id="ARBA00004882"/>
    </source>
</evidence>
<comment type="catalytic activity">
    <reaction evidence="12">
        <text>2,5-diamino-6-hydroxy-4-(5-phosphoribosylamino)-pyrimidine + H2O + H(+) = 5-amino-6-(5-phospho-D-ribosylamino)uracil + NH4(+)</text>
        <dbReference type="Rhea" id="RHEA:21868"/>
        <dbReference type="ChEBI" id="CHEBI:15377"/>
        <dbReference type="ChEBI" id="CHEBI:15378"/>
        <dbReference type="ChEBI" id="CHEBI:28938"/>
        <dbReference type="ChEBI" id="CHEBI:58453"/>
        <dbReference type="ChEBI" id="CHEBI:58614"/>
        <dbReference type="EC" id="3.5.4.26"/>
    </reaction>
</comment>